<organism evidence="1 2">
    <name type="scientific">Rhodoferax koreensis</name>
    <dbReference type="NCBI Taxonomy" id="1842727"/>
    <lineage>
        <taxon>Bacteria</taxon>
        <taxon>Pseudomonadati</taxon>
        <taxon>Pseudomonadota</taxon>
        <taxon>Betaproteobacteria</taxon>
        <taxon>Burkholderiales</taxon>
        <taxon>Comamonadaceae</taxon>
        <taxon>Rhodoferax</taxon>
    </lineage>
</organism>
<sequence length="69" mass="7905">MDWIEFMRAGMTYVTRATLARSPSFAMSLSAEELFHTNFLGFLLESEDEQLEDVRRALRSALEFASVVL</sequence>
<evidence type="ECO:0000313" key="1">
    <source>
        <dbReference type="EMBL" id="APW39541.1"/>
    </source>
</evidence>
<proteinExistence type="predicted"/>
<dbReference type="AlphaFoldDB" id="A0A1P8K0R7"/>
<dbReference type="RefSeq" id="WP_076201988.1">
    <property type="nucleotide sequence ID" value="NZ_CP019236.1"/>
</dbReference>
<name>A0A1P8K0R7_9BURK</name>
<reference evidence="1 2" key="1">
    <citation type="submission" date="2017-01" db="EMBL/GenBank/DDBJ databases">
        <authorList>
            <person name="Mah S.A."/>
            <person name="Swanson W.J."/>
            <person name="Moy G.W."/>
            <person name="Vacquier V.D."/>
        </authorList>
    </citation>
    <scope>NUCLEOTIDE SEQUENCE [LARGE SCALE GENOMIC DNA]</scope>
    <source>
        <strain evidence="1 2">DCY110</strain>
    </source>
</reference>
<dbReference type="Proteomes" id="UP000186609">
    <property type="component" value="Chromosome"/>
</dbReference>
<accession>A0A1P8K0R7</accession>
<dbReference type="EMBL" id="CP019236">
    <property type="protein sequence ID" value="APW39541.1"/>
    <property type="molecule type" value="Genomic_DNA"/>
</dbReference>
<dbReference type="KEGG" id="rhy:RD110_21910"/>
<evidence type="ECO:0000313" key="2">
    <source>
        <dbReference type="Proteomes" id="UP000186609"/>
    </source>
</evidence>
<keyword evidence="2" id="KW-1185">Reference proteome</keyword>
<gene>
    <name evidence="1" type="ORF">RD110_21910</name>
</gene>
<dbReference type="STRING" id="1842727.RD110_21910"/>
<protein>
    <submittedName>
        <fullName evidence="1">Uncharacterized protein</fullName>
    </submittedName>
</protein>